<dbReference type="InterPro" id="IPR024455">
    <property type="entry name" value="Phage_capsid"/>
</dbReference>
<evidence type="ECO:0000259" key="2">
    <source>
        <dbReference type="Pfam" id="PF05065"/>
    </source>
</evidence>
<dbReference type="Gene3D" id="3.30.2320.10">
    <property type="entry name" value="hypothetical protein PF0899 domain"/>
    <property type="match status" value="1"/>
</dbReference>
<dbReference type="SUPFAM" id="SSF56563">
    <property type="entry name" value="Major capsid protein gp5"/>
    <property type="match status" value="1"/>
</dbReference>
<protein>
    <submittedName>
        <fullName evidence="3">Phage capsid protein</fullName>
    </submittedName>
</protein>
<dbReference type="EMBL" id="UGQM01000001">
    <property type="protein sequence ID" value="STZ43555.1"/>
    <property type="molecule type" value="Genomic_DNA"/>
</dbReference>
<dbReference type="NCBIfam" id="TIGR01554">
    <property type="entry name" value="major_cap_HK97"/>
    <property type="match status" value="1"/>
</dbReference>
<dbReference type="RefSeq" id="WP_115327405.1">
    <property type="nucleotide sequence ID" value="NZ_UGQM01000001.1"/>
</dbReference>
<dbReference type="Gene3D" id="3.30.2400.10">
    <property type="entry name" value="Major capsid protein gp5"/>
    <property type="match status" value="1"/>
</dbReference>
<dbReference type="InterPro" id="IPR054612">
    <property type="entry name" value="Phage_capsid-like_C"/>
</dbReference>
<reference evidence="3 4" key="1">
    <citation type="submission" date="2018-06" db="EMBL/GenBank/DDBJ databases">
        <authorList>
            <consortium name="Pathogen Informatics"/>
            <person name="Doyle S."/>
        </authorList>
    </citation>
    <scope>NUCLEOTIDE SEQUENCE [LARGE SCALE GENOMIC DNA]</scope>
    <source>
        <strain evidence="3 4">NCTC10742</strain>
    </source>
</reference>
<dbReference type="Proteomes" id="UP000254291">
    <property type="component" value="Unassembled WGS sequence"/>
</dbReference>
<proteinExistence type="predicted"/>
<evidence type="ECO:0000313" key="3">
    <source>
        <dbReference type="EMBL" id="STZ43555.1"/>
    </source>
</evidence>
<sequence>MAMETTTTSAYAWRPDDTTFVPGDVVPEALILRTSTVAGSIEGDKPSLHVAFVSDDAAEFVAEGSPQDDADPTLAEVLVHTAKISQIVPLSNEQWRQEGTASQIAQSVSRAIVKRADQAYLAQVAPTPPAVHPPAGLINIDGLTEGNDLVGDLDSLVDLIAELEAEGSTPSHIIVDPLGWASIRKFKTGASYNSSLLGAGTTDAVPMLLSLPVLVNRWAPAFSGIVVDRSAVVSAVGPVKVATSEHALFRQDGILVRANWRIGWNVVRPERCGTFGIVQPGS</sequence>
<evidence type="ECO:0000256" key="1">
    <source>
        <dbReference type="ARBA" id="ARBA00004328"/>
    </source>
</evidence>
<dbReference type="AlphaFoldDB" id="A0A378SMG2"/>
<organism evidence="3 4">
    <name type="scientific">Mycolicibacterium gilvum</name>
    <dbReference type="NCBI Taxonomy" id="1804"/>
    <lineage>
        <taxon>Bacteria</taxon>
        <taxon>Bacillati</taxon>
        <taxon>Actinomycetota</taxon>
        <taxon>Actinomycetes</taxon>
        <taxon>Mycobacteriales</taxon>
        <taxon>Mycobacteriaceae</taxon>
        <taxon>Mycolicibacterium</taxon>
    </lineage>
</organism>
<feature type="domain" description="Phage capsid-like C-terminal" evidence="2">
    <location>
        <begin position="51"/>
        <end position="270"/>
    </location>
</feature>
<evidence type="ECO:0000313" key="4">
    <source>
        <dbReference type="Proteomes" id="UP000254291"/>
    </source>
</evidence>
<name>A0A378SMG2_9MYCO</name>
<accession>A0A378SMG2</accession>
<gene>
    <name evidence="3" type="ORF">NCTC10742_02781</name>
</gene>
<dbReference type="Pfam" id="PF05065">
    <property type="entry name" value="Phage_capsid"/>
    <property type="match status" value="1"/>
</dbReference>
<comment type="subcellular location">
    <subcellularLocation>
        <location evidence="1">Virion</location>
    </subcellularLocation>
</comment>